<dbReference type="AlphaFoldDB" id="A0A5B8UJX0"/>
<evidence type="ECO:0000313" key="3">
    <source>
        <dbReference type="Proteomes" id="UP000321204"/>
    </source>
</evidence>
<dbReference type="OrthoDB" id="647817at2"/>
<proteinExistence type="predicted"/>
<dbReference type="Proteomes" id="UP000321204">
    <property type="component" value="Chromosome"/>
</dbReference>
<evidence type="ECO:0000313" key="2">
    <source>
        <dbReference type="EMBL" id="QEC56716.1"/>
    </source>
</evidence>
<reference evidence="2 3" key="1">
    <citation type="journal article" date="2015" name="Int. J. Syst. Evol. Microbiol.">
        <title>Flavisolibacter ginsenosidimutans sp. nov., with ginsenoside-converting activity isolated from soil used for cultivating ginseng.</title>
        <authorList>
            <person name="Zhao Y."/>
            <person name="Liu Q."/>
            <person name="Kang M.S."/>
            <person name="Jin F."/>
            <person name="Yu H."/>
            <person name="Im W.T."/>
        </authorList>
    </citation>
    <scope>NUCLEOTIDE SEQUENCE [LARGE SCALE GENOMIC DNA]</scope>
    <source>
        <strain evidence="2 3">Gsoil 636</strain>
    </source>
</reference>
<dbReference type="RefSeq" id="WP_146788008.1">
    <property type="nucleotide sequence ID" value="NZ_BAABIO010000003.1"/>
</dbReference>
<organism evidence="2 3">
    <name type="scientific">Flavisolibacter ginsenosidimutans</name>
    <dbReference type="NCBI Taxonomy" id="661481"/>
    <lineage>
        <taxon>Bacteria</taxon>
        <taxon>Pseudomonadati</taxon>
        <taxon>Bacteroidota</taxon>
        <taxon>Chitinophagia</taxon>
        <taxon>Chitinophagales</taxon>
        <taxon>Chitinophagaceae</taxon>
        <taxon>Flavisolibacter</taxon>
    </lineage>
</organism>
<dbReference type="EMBL" id="CP042433">
    <property type="protein sequence ID" value="QEC56716.1"/>
    <property type="molecule type" value="Genomic_DNA"/>
</dbReference>
<keyword evidence="3" id="KW-1185">Reference proteome</keyword>
<gene>
    <name evidence="2" type="ORF">FSB75_12680</name>
</gene>
<name>A0A5B8UJX0_9BACT</name>
<dbReference type="InterPro" id="IPR026444">
    <property type="entry name" value="Secre_tail"/>
</dbReference>
<protein>
    <submittedName>
        <fullName evidence="2">T9SS type A sorting domain-containing protein</fullName>
    </submittedName>
</protein>
<dbReference type="Pfam" id="PF18962">
    <property type="entry name" value="Por_Secre_tail"/>
    <property type="match status" value="1"/>
</dbReference>
<evidence type="ECO:0000259" key="1">
    <source>
        <dbReference type="Pfam" id="PF18962"/>
    </source>
</evidence>
<sequence length="341" mass="37493">MKNKFILPSRALLARNVISAFFFLSVSFTAKTQIIWSTGSMNFTQSGAGQYDAISPQTHLGRTTVLNNLICQNVSGQQPCNFNVCNTQWAYGSIANWNTLSYNTLYTTNGCDPTAMIGRPMVLHLLAENVYLQVTFNSWTAGSPGFSYNRTTGSLLPVLLSKFSGRRSGNAGALAWTTETEINCNYFTVQRSSNGTDYQTIGTVMTKAAGGNSSTPLDYDYLDPHPLSGNNYYRLEQLDRDGKKEYSPVVKLAFGSTESSYRIVQNPVAGRIDLVIFSSISKTVTIKIVSMEGRVVKTLIKQITSGDNNLQVGLENLPNGLYVLQVCEEGKHAFTDKVVKQ</sequence>
<feature type="domain" description="Secretion system C-terminal sorting" evidence="1">
    <location>
        <begin position="266"/>
        <end position="338"/>
    </location>
</feature>
<accession>A0A5B8UJX0</accession>
<dbReference type="NCBIfam" id="TIGR04183">
    <property type="entry name" value="Por_Secre_tail"/>
    <property type="match status" value="1"/>
</dbReference>
<dbReference type="KEGG" id="fgg:FSB75_12680"/>